<keyword evidence="2" id="KW-0732">Signal</keyword>
<sequence length="107" mass="11317">MDRRVKCSPRILLVVSFLLTYMLHSTEGARPLMKGSGLAVPVGEVDERFYDNRITVGSHGGLRLSLVEVNDEGPSPGGGGHRLGDEAGAPQQNSEDFSAPSAPRGGN</sequence>
<evidence type="ECO:0000313" key="4">
    <source>
        <dbReference type="Proteomes" id="UP000233551"/>
    </source>
</evidence>
<evidence type="ECO:0000313" key="3">
    <source>
        <dbReference type="EMBL" id="PKI71676.1"/>
    </source>
</evidence>
<feature type="chain" id="PRO_5014132053" evidence="2">
    <location>
        <begin position="29"/>
        <end position="107"/>
    </location>
</feature>
<accession>A0A2I0KUZ5</accession>
<dbReference type="AlphaFoldDB" id="A0A2I0KUZ5"/>
<reference evidence="3 4" key="1">
    <citation type="submission" date="2017-11" db="EMBL/GenBank/DDBJ databases">
        <title>De-novo sequencing of pomegranate (Punica granatum L.) genome.</title>
        <authorList>
            <person name="Akparov Z."/>
            <person name="Amiraslanov A."/>
            <person name="Hajiyeva S."/>
            <person name="Abbasov M."/>
            <person name="Kaur K."/>
            <person name="Hamwieh A."/>
            <person name="Solovyev V."/>
            <person name="Salamov A."/>
            <person name="Braich B."/>
            <person name="Kosarev P."/>
            <person name="Mahmoud A."/>
            <person name="Hajiyev E."/>
            <person name="Babayeva S."/>
            <person name="Izzatullayeva V."/>
            <person name="Mammadov A."/>
            <person name="Mammadov A."/>
            <person name="Sharifova S."/>
            <person name="Ojaghi J."/>
            <person name="Eynullazada K."/>
            <person name="Bayramov B."/>
            <person name="Abdulazimova A."/>
            <person name="Shahmuradov I."/>
        </authorList>
    </citation>
    <scope>NUCLEOTIDE SEQUENCE [LARGE SCALE GENOMIC DNA]</scope>
    <source>
        <strain evidence="4">cv. AG2017</strain>
        <tissue evidence="3">Leaf</tissue>
    </source>
</reference>
<feature type="region of interest" description="Disordered" evidence="1">
    <location>
        <begin position="68"/>
        <end position="107"/>
    </location>
</feature>
<protein>
    <submittedName>
        <fullName evidence="3">Uncharacterized protein</fullName>
    </submittedName>
</protein>
<gene>
    <name evidence="3" type="ORF">CRG98_007999</name>
</gene>
<proteinExistence type="predicted"/>
<organism evidence="3 4">
    <name type="scientific">Punica granatum</name>
    <name type="common">Pomegranate</name>
    <dbReference type="NCBI Taxonomy" id="22663"/>
    <lineage>
        <taxon>Eukaryota</taxon>
        <taxon>Viridiplantae</taxon>
        <taxon>Streptophyta</taxon>
        <taxon>Embryophyta</taxon>
        <taxon>Tracheophyta</taxon>
        <taxon>Spermatophyta</taxon>
        <taxon>Magnoliopsida</taxon>
        <taxon>eudicotyledons</taxon>
        <taxon>Gunneridae</taxon>
        <taxon>Pentapetalae</taxon>
        <taxon>rosids</taxon>
        <taxon>malvids</taxon>
        <taxon>Myrtales</taxon>
        <taxon>Lythraceae</taxon>
        <taxon>Punica</taxon>
    </lineage>
</organism>
<name>A0A2I0KUZ5_PUNGR</name>
<comment type="caution">
    <text evidence="3">The sequence shown here is derived from an EMBL/GenBank/DDBJ whole genome shotgun (WGS) entry which is preliminary data.</text>
</comment>
<keyword evidence="4" id="KW-1185">Reference proteome</keyword>
<dbReference type="EMBL" id="PGOL01000363">
    <property type="protein sequence ID" value="PKI71676.1"/>
    <property type="molecule type" value="Genomic_DNA"/>
</dbReference>
<dbReference type="Proteomes" id="UP000233551">
    <property type="component" value="Unassembled WGS sequence"/>
</dbReference>
<feature type="signal peptide" evidence="2">
    <location>
        <begin position="1"/>
        <end position="28"/>
    </location>
</feature>
<evidence type="ECO:0000256" key="2">
    <source>
        <dbReference type="SAM" id="SignalP"/>
    </source>
</evidence>
<evidence type="ECO:0000256" key="1">
    <source>
        <dbReference type="SAM" id="MobiDB-lite"/>
    </source>
</evidence>